<dbReference type="Proteomes" id="UP000442533">
    <property type="component" value="Unassembled WGS sequence"/>
</dbReference>
<dbReference type="PANTHER" id="PTHR34129:SF1">
    <property type="entry name" value="DUF952 DOMAIN-CONTAINING PROTEIN"/>
    <property type="match status" value="1"/>
</dbReference>
<name>A0A844H6E4_9RHOB</name>
<proteinExistence type="predicted"/>
<organism evidence="1 2">
    <name type="scientific">Paracoccus limosus</name>
    <dbReference type="NCBI Taxonomy" id="913252"/>
    <lineage>
        <taxon>Bacteria</taxon>
        <taxon>Pseudomonadati</taxon>
        <taxon>Pseudomonadota</taxon>
        <taxon>Alphaproteobacteria</taxon>
        <taxon>Rhodobacterales</taxon>
        <taxon>Paracoccaceae</taxon>
        <taxon>Paracoccus</taxon>
    </lineage>
</organism>
<protein>
    <submittedName>
        <fullName evidence="1">DUF952 domain-containing protein</fullName>
    </submittedName>
</protein>
<accession>A0A844H6E4</accession>
<dbReference type="EMBL" id="WMIF01000004">
    <property type="protein sequence ID" value="MTH33898.1"/>
    <property type="molecule type" value="Genomic_DNA"/>
</dbReference>
<dbReference type="AlphaFoldDB" id="A0A844H6E4"/>
<evidence type="ECO:0000313" key="1">
    <source>
        <dbReference type="EMBL" id="MTH33898.1"/>
    </source>
</evidence>
<dbReference type="PANTHER" id="PTHR34129">
    <property type="entry name" value="BLR1139 PROTEIN"/>
    <property type="match status" value="1"/>
</dbReference>
<dbReference type="Gene3D" id="3.20.170.20">
    <property type="entry name" value="Protein of unknown function DUF952"/>
    <property type="match status" value="1"/>
</dbReference>
<sequence>MLAYKIFTAEEFLAFLRNGKSLGAAVDLRDGYIHLSTAEQLSTTLDKHFAGQDDLQLLAIETDTLGDGLRWEPSRGGALFPHLYRELQMQDVLWTRPITLGPDGHETGDLE</sequence>
<gene>
    <name evidence="1" type="ORF">GL279_04725</name>
</gene>
<evidence type="ECO:0000313" key="2">
    <source>
        <dbReference type="Proteomes" id="UP000442533"/>
    </source>
</evidence>
<comment type="caution">
    <text evidence="1">The sequence shown here is derived from an EMBL/GenBank/DDBJ whole genome shotgun (WGS) entry which is preliminary data.</text>
</comment>
<reference evidence="1 2" key="1">
    <citation type="submission" date="2019-11" db="EMBL/GenBank/DDBJ databases">
        <authorList>
            <person name="Dong K."/>
        </authorList>
    </citation>
    <scope>NUCLEOTIDE SEQUENCE [LARGE SCALE GENOMIC DNA]</scope>
    <source>
        <strain evidence="1 2">JCM 17370</strain>
    </source>
</reference>
<dbReference type="SUPFAM" id="SSF56399">
    <property type="entry name" value="ADP-ribosylation"/>
    <property type="match status" value="1"/>
</dbReference>
<dbReference type="Pfam" id="PF06108">
    <property type="entry name" value="DUF952"/>
    <property type="match status" value="1"/>
</dbReference>
<dbReference type="InterPro" id="IPR009297">
    <property type="entry name" value="DUF952"/>
</dbReference>
<dbReference type="OrthoDB" id="9799937at2"/>
<keyword evidence="2" id="KW-1185">Reference proteome</keyword>